<dbReference type="EMBL" id="MKXG01000023">
    <property type="protein sequence ID" value="PJZ17276.1"/>
    <property type="molecule type" value="Genomic_DNA"/>
</dbReference>
<proteinExistence type="inferred from homology"/>
<evidence type="ECO:0000256" key="2">
    <source>
        <dbReference type="ARBA" id="ARBA00006247"/>
    </source>
</evidence>
<evidence type="ECO:0000256" key="1">
    <source>
        <dbReference type="ARBA" id="ARBA00001947"/>
    </source>
</evidence>
<evidence type="ECO:0000256" key="3">
    <source>
        <dbReference type="ARBA" id="ARBA00022723"/>
    </source>
</evidence>
<dbReference type="InterPro" id="IPR050072">
    <property type="entry name" value="Peptidase_M20A"/>
</dbReference>
<reference evidence="7 8" key="1">
    <citation type="submission" date="2016-10" db="EMBL/GenBank/DDBJ databases">
        <title>WGS of isloates from the oral cavity of healthy individuals.</title>
        <authorList>
            <person name="Sharma S."/>
            <person name="Pal V.K."/>
            <person name="Patil P.B."/>
            <person name="Korpole S."/>
            <person name="Grover V."/>
        </authorList>
    </citation>
    <scope>NUCLEOTIDE SEQUENCE [LARGE SCALE GENOMIC DNA]</scope>
    <source>
        <strain evidence="7 8">DISK12</strain>
    </source>
</reference>
<name>A0A2M9WPD6_9LACO</name>
<organism evidence="7 8">
    <name type="scientific">Lactobacillus crispatus</name>
    <dbReference type="NCBI Taxonomy" id="47770"/>
    <lineage>
        <taxon>Bacteria</taxon>
        <taxon>Bacillati</taxon>
        <taxon>Bacillota</taxon>
        <taxon>Bacilli</taxon>
        <taxon>Lactobacillales</taxon>
        <taxon>Lactobacillaceae</taxon>
        <taxon>Lactobacillus</taxon>
    </lineage>
</organism>
<dbReference type="Pfam" id="PF07687">
    <property type="entry name" value="M20_dimer"/>
    <property type="match status" value="1"/>
</dbReference>
<dbReference type="Proteomes" id="UP000231914">
    <property type="component" value="Unassembled WGS sequence"/>
</dbReference>
<evidence type="ECO:0000256" key="5">
    <source>
        <dbReference type="ARBA" id="ARBA00022833"/>
    </source>
</evidence>
<protein>
    <submittedName>
        <fullName evidence="7">Succinyl-diaminopimelate desuccinylase</fullName>
    </submittedName>
</protein>
<comment type="cofactor">
    <cofactor evidence="1">
        <name>Zn(2+)</name>
        <dbReference type="ChEBI" id="CHEBI:29105"/>
    </cofactor>
</comment>
<dbReference type="GO" id="GO:0046872">
    <property type="term" value="F:metal ion binding"/>
    <property type="evidence" value="ECO:0007669"/>
    <property type="project" value="UniProtKB-KW"/>
</dbReference>
<evidence type="ECO:0000313" key="8">
    <source>
        <dbReference type="Proteomes" id="UP000231914"/>
    </source>
</evidence>
<dbReference type="PANTHER" id="PTHR43808">
    <property type="entry name" value="ACETYLORNITHINE DEACETYLASE"/>
    <property type="match status" value="1"/>
</dbReference>
<dbReference type="CDD" id="cd08659">
    <property type="entry name" value="M20_ArgE_DapE-like"/>
    <property type="match status" value="1"/>
</dbReference>
<keyword evidence="3" id="KW-0479">Metal-binding</keyword>
<dbReference type="InterPro" id="IPR002933">
    <property type="entry name" value="Peptidase_M20"/>
</dbReference>
<gene>
    <name evidence="7" type="ORF">BHU41_06065</name>
</gene>
<dbReference type="GO" id="GO:0016787">
    <property type="term" value="F:hydrolase activity"/>
    <property type="evidence" value="ECO:0007669"/>
    <property type="project" value="UniProtKB-KW"/>
</dbReference>
<dbReference type="PANTHER" id="PTHR43808:SF8">
    <property type="entry name" value="PEPTIDASE M20 DIMERISATION DOMAIN-CONTAINING PROTEIN"/>
    <property type="match status" value="1"/>
</dbReference>
<dbReference type="InterPro" id="IPR036264">
    <property type="entry name" value="Bact_exopeptidase_dim_dom"/>
</dbReference>
<dbReference type="PROSITE" id="PS00758">
    <property type="entry name" value="ARGE_DAPE_CPG2_1"/>
    <property type="match status" value="1"/>
</dbReference>
<keyword evidence="4" id="KW-0378">Hydrolase</keyword>
<dbReference type="SUPFAM" id="SSF55031">
    <property type="entry name" value="Bacterial exopeptidase dimerisation domain"/>
    <property type="match status" value="1"/>
</dbReference>
<evidence type="ECO:0000259" key="6">
    <source>
        <dbReference type="Pfam" id="PF07687"/>
    </source>
</evidence>
<dbReference type="InterPro" id="IPR001261">
    <property type="entry name" value="ArgE/DapE_CS"/>
</dbReference>
<comment type="similarity">
    <text evidence="2">Belongs to the peptidase M20A family.</text>
</comment>
<dbReference type="Gene3D" id="3.40.630.10">
    <property type="entry name" value="Zn peptidases"/>
    <property type="match status" value="2"/>
</dbReference>
<accession>A0A2M9WPD6</accession>
<dbReference type="AlphaFoldDB" id="A0A2M9WPD6"/>
<dbReference type="SUPFAM" id="SSF53187">
    <property type="entry name" value="Zn-dependent exopeptidases"/>
    <property type="match status" value="1"/>
</dbReference>
<dbReference type="InterPro" id="IPR011650">
    <property type="entry name" value="Peptidase_M20_dimer"/>
</dbReference>
<dbReference type="PROSITE" id="PS00759">
    <property type="entry name" value="ARGE_DAPE_CPG2_2"/>
    <property type="match status" value="1"/>
</dbReference>
<dbReference type="Pfam" id="PF01546">
    <property type="entry name" value="Peptidase_M20"/>
    <property type="match status" value="1"/>
</dbReference>
<evidence type="ECO:0000313" key="7">
    <source>
        <dbReference type="EMBL" id="PJZ17276.1"/>
    </source>
</evidence>
<dbReference type="Gene3D" id="3.30.70.360">
    <property type="match status" value="1"/>
</dbReference>
<comment type="caution">
    <text evidence="7">The sequence shown here is derived from an EMBL/GenBank/DDBJ whole genome shotgun (WGS) entry which is preliminary data.</text>
</comment>
<evidence type="ECO:0000256" key="4">
    <source>
        <dbReference type="ARBA" id="ARBA00022801"/>
    </source>
</evidence>
<sequence length="363" mass="40006">MEENNVLTDTEEFKILSDLVAIKSVNDNEILVAKYLQKLLGEHGISSRLLEYSTTRAYLFAEIGTGHPILAICGHMDVVSPGELDQWHTDPFKLTNKDGKLYGRGATDMKSGLAALVIAMINIHEHHLIKHGSIRLLATFGEEVGEPSGYSIAIAHKGSMDIKLTSQGKEAHSSMPEKGYNAIDPLMDLLVKANKAFRETDKNNPDLGKLTFNTTVFTGGEQVNMIPGEATAQINVRTIPEFNNSLVEKKLTELVKAENAQGAKIKMDIYMSEPSIKTDGKSEFVKLAQKIGAKYAEKPIPTVAIKPVTDASNLIADKGPSYPFAMFGPGNDTPHQVNEYVDEKMYLNFVKIYTELFVAYLNK</sequence>
<feature type="domain" description="Peptidase M20 dimerisation" evidence="6">
    <location>
        <begin position="154"/>
        <end position="262"/>
    </location>
</feature>
<keyword evidence="5" id="KW-0862">Zinc</keyword>